<dbReference type="AlphaFoldDB" id="A0A941DP31"/>
<comment type="caution">
    <text evidence="7">The sequence shown here is derived from an EMBL/GenBank/DDBJ whole genome shotgun (WGS) entry which is preliminary data.</text>
</comment>
<dbReference type="Pfam" id="PF02527">
    <property type="entry name" value="GidB"/>
    <property type="match status" value="1"/>
</dbReference>
<comment type="catalytic activity">
    <reaction evidence="6">
        <text>guanosine(527) in 16S rRNA + S-adenosyl-L-methionine = N(7)-methylguanosine(527) in 16S rRNA + S-adenosyl-L-homocysteine</text>
        <dbReference type="Rhea" id="RHEA:42732"/>
        <dbReference type="Rhea" id="RHEA-COMP:10209"/>
        <dbReference type="Rhea" id="RHEA-COMP:10210"/>
        <dbReference type="ChEBI" id="CHEBI:57856"/>
        <dbReference type="ChEBI" id="CHEBI:59789"/>
        <dbReference type="ChEBI" id="CHEBI:74269"/>
        <dbReference type="ChEBI" id="CHEBI:74480"/>
        <dbReference type="EC" id="2.1.1.170"/>
    </reaction>
</comment>
<dbReference type="InterPro" id="IPR003682">
    <property type="entry name" value="rRNA_ssu_MeTfrase_G"/>
</dbReference>
<dbReference type="InterPro" id="IPR029063">
    <property type="entry name" value="SAM-dependent_MTases_sf"/>
</dbReference>
<feature type="binding site" evidence="6">
    <location>
        <position position="148"/>
    </location>
    <ligand>
        <name>S-adenosyl-L-methionine</name>
        <dbReference type="ChEBI" id="CHEBI:59789"/>
    </ligand>
</feature>
<protein>
    <recommendedName>
        <fullName evidence="6">Ribosomal RNA small subunit methyltransferase G</fullName>
        <ecNumber evidence="6">2.1.1.170</ecNumber>
    </recommendedName>
    <alternativeName>
        <fullName evidence="6">16S rRNA 7-methylguanosine methyltransferase</fullName>
        <shortName evidence="6">16S rRNA m7G methyltransferase</shortName>
    </alternativeName>
</protein>
<feature type="binding site" evidence="6">
    <location>
        <position position="87"/>
    </location>
    <ligand>
        <name>S-adenosyl-L-methionine</name>
        <dbReference type="ChEBI" id="CHEBI:59789"/>
    </ligand>
</feature>
<feature type="binding site" evidence="6">
    <location>
        <begin position="133"/>
        <end position="134"/>
    </location>
    <ligand>
        <name>S-adenosyl-L-methionine</name>
        <dbReference type="ChEBI" id="CHEBI:59789"/>
    </ligand>
</feature>
<keyword evidence="5 6" id="KW-0949">S-adenosyl-L-methionine</keyword>
<dbReference type="EC" id="2.1.1.170" evidence="6"/>
<keyword evidence="1 6" id="KW-0963">Cytoplasm</keyword>
<comment type="caution">
    <text evidence="6">Lacks conserved residue(s) required for the propagation of feature annotation.</text>
</comment>
<dbReference type="SUPFAM" id="SSF53335">
    <property type="entry name" value="S-adenosyl-L-methionine-dependent methyltransferases"/>
    <property type="match status" value="1"/>
</dbReference>
<gene>
    <name evidence="6 7" type="primary">rsmG</name>
    <name evidence="7" type="ORF">KDM89_14995</name>
</gene>
<sequence>MTTNHIENLRPMLESGLDALCIKLTKEQQDKIINYLIILSKWNSVYNLTAIRDPKEMMTHHVLDSLSAVPAFTEAQNVLDVGSGGGLPGMILAICYPDKKISMIDTVSKKTAFLNQAKAELGLNNVTVYSARVESLQVNQPFDVITSRAFSELNNFVNWSQHLLAEGGRFIAMKGVHPQGEMERLPEGWEVKEVRPLTVPGLDAERHLIFIQKTAA</sequence>
<dbReference type="Proteomes" id="UP000680067">
    <property type="component" value="Unassembled WGS sequence"/>
</dbReference>
<dbReference type="GO" id="GO:0005829">
    <property type="term" value="C:cytosol"/>
    <property type="evidence" value="ECO:0007669"/>
    <property type="project" value="TreeGrafter"/>
</dbReference>
<evidence type="ECO:0000256" key="1">
    <source>
        <dbReference type="ARBA" id="ARBA00022490"/>
    </source>
</evidence>
<dbReference type="RefSeq" id="WP_212688730.1">
    <property type="nucleotide sequence ID" value="NZ_JAGSPN010000012.1"/>
</dbReference>
<evidence type="ECO:0000256" key="4">
    <source>
        <dbReference type="ARBA" id="ARBA00022679"/>
    </source>
</evidence>
<name>A0A941DP31_9BURK</name>
<dbReference type="CDD" id="cd02440">
    <property type="entry name" value="AdoMet_MTases"/>
    <property type="match status" value="1"/>
</dbReference>
<dbReference type="NCBIfam" id="TIGR00138">
    <property type="entry name" value="rsmG_gidB"/>
    <property type="match status" value="1"/>
</dbReference>
<evidence type="ECO:0000313" key="8">
    <source>
        <dbReference type="Proteomes" id="UP000680067"/>
    </source>
</evidence>
<feature type="binding site" evidence="6">
    <location>
        <position position="82"/>
    </location>
    <ligand>
        <name>S-adenosyl-L-methionine</name>
        <dbReference type="ChEBI" id="CHEBI:59789"/>
    </ligand>
</feature>
<comment type="subcellular location">
    <subcellularLocation>
        <location evidence="6">Cytoplasm</location>
    </subcellularLocation>
</comment>
<dbReference type="EMBL" id="JAGSPN010000012">
    <property type="protein sequence ID" value="MBR7783450.1"/>
    <property type="molecule type" value="Genomic_DNA"/>
</dbReference>
<dbReference type="HAMAP" id="MF_00074">
    <property type="entry name" value="16SrRNA_methyltr_G"/>
    <property type="match status" value="1"/>
</dbReference>
<dbReference type="PIRSF" id="PIRSF003078">
    <property type="entry name" value="GidB"/>
    <property type="match status" value="1"/>
</dbReference>
<dbReference type="PANTHER" id="PTHR31760">
    <property type="entry name" value="S-ADENOSYL-L-METHIONINE-DEPENDENT METHYLTRANSFERASES SUPERFAMILY PROTEIN"/>
    <property type="match status" value="1"/>
</dbReference>
<comment type="function">
    <text evidence="6">Specifically methylates the N7 position of guanine in position 527 of 16S rRNA.</text>
</comment>
<evidence type="ECO:0000256" key="6">
    <source>
        <dbReference type="HAMAP-Rule" id="MF_00074"/>
    </source>
</evidence>
<evidence type="ECO:0000313" key="7">
    <source>
        <dbReference type="EMBL" id="MBR7783450.1"/>
    </source>
</evidence>
<evidence type="ECO:0000256" key="3">
    <source>
        <dbReference type="ARBA" id="ARBA00022603"/>
    </source>
</evidence>
<comment type="similarity">
    <text evidence="6">Belongs to the methyltransferase superfamily. RNA methyltransferase RsmG family.</text>
</comment>
<reference evidence="7" key="1">
    <citation type="submission" date="2021-04" db="EMBL/GenBank/DDBJ databases">
        <title>novel species isolated from subtropical streams in China.</title>
        <authorList>
            <person name="Lu H."/>
        </authorList>
    </citation>
    <scope>NUCLEOTIDE SEQUENCE</scope>
    <source>
        <strain evidence="7">LFS511W</strain>
    </source>
</reference>
<keyword evidence="8" id="KW-1185">Reference proteome</keyword>
<proteinExistence type="inferred from homology"/>
<keyword evidence="4 6" id="KW-0808">Transferase</keyword>
<keyword evidence="2 6" id="KW-0698">rRNA processing</keyword>
<keyword evidence="3 6" id="KW-0489">Methyltransferase</keyword>
<evidence type="ECO:0000256" key="2">
    <source>
        <dbReference type="ARBA" id="ARBA00022552"/>
    </source>
</evidence>
<evidence type="ECO:0000256" key="5">
    <source>
        <dbReference type="ARBA" id="ARBA00022691"/>
    </source>
</evidence>
<dbReference type="Gene3D" id="3.40.50.150">
    <property type="entry name" value="Vaccinia Virus protein VP39"/>
    <property type="match status" value="1"/>
</dbReference>
<dbReference type="PANTHER" id="PTHR31760:SF0">
    <property type="entry name" value="S-ADENOSYL-L-METHIONINE-DEPENDENT METHYLTRANSFERASES SUPERFAMILY PROTEIN"/>
    <property type="match status" value="1"/>
</dbReference>
<dbReference type="GO" id="GO:0070043">
    <property type="term" value="F:rRNA (guanine-N7-)-methyltransferase activity"/>
    <property type="evidence" value="ECO:0007669"/>
    <property type="project" value="UniProtKB-UniRule"/>
</dbReference>
<accession>A0A941DP31</accession>
<organism evidence="7 8">
    <name type="scientific">Undibacterium luofuense</name>
    <dbReference type="NCBI Taxonomy" id="2828733"/>
    <lineage>
        <taxon>Bacteria</taxon>
        <taxon>Pseudomonadati</taxon>
        <taxon>Pseudomonadota</taxon>
        <taxon>Betaproteobacteria</taxon>
        <taxon>Burkholderiales</taxon>
        <taxon>Oxalobacteraceae</taxon>
        <taxon>Undibacterium</taxon>
    </lineage>
</organism>